<gene>
    <name evidence="6" type="ORF">FNK824_LOCUS7046</name>
    <name evidence="4" type="ORF">JXQ802_LOCUS41262</name>
    <name evidence="5" type="ORF">OTI717_LOCUS9906</name>
    <name evidence="1" type="ORF">PYM288_LOCUS6121</name>
    <name evidence="2" type="ORF">RFH988_LOCUS18395</name>
    <name evidence="3" type="ORF">SEV965_LOCUS25067</name>
</gene>
<evidence type="ECO:0000313" key="5">
    <source>
        <dbReference type="EMBL" id="CAF3660622.1"/>
    </source>
</evidence>
<dbReference type="Proteomes" id="UP000663854">
    <property type="component" value="Unassembled WGS sequence"/>
</dbReference>
<dbReference type="OrthoDB" id="9986700at2759"/>
<evidence type="ECO:0000313" key="3">
    <source>
        <dbReference type="EMBL" id="CAF1277263.1"/>
    </source>
</evidence>
<dbReference type="Proteomes" id="UP000663870">
    <property type="component" value="Unassembled WGS sequence"/>
</dbReference>
<dbReference type="EMBL" id="CAJNOL010002605">
    <property type="protein sequence ID" value="CAF1515660.1"/>
    <property type="molecule type" value="Genomic_DNA"/>
</dbReference>
<evidence type="ECO:0000313" key="2">
    <source>
        <dbReference type="EMBL" id="CAF1082992.1"/>
    </source>
</evidence>
<name>A0A818RP40_9BILA</name>
<dbReference type="EMBL" id="CAJNOH010000067">
    <property type="protein sequence ID" value="CAF0831768.1"/>
    <property type="molecule type" value="Genomic_DNA"/>
</dbReference>
<dbReference type="Proteomes" id="UP000663874">
    <property type="component" value="Unassembled WGS sequence"/>
</dbReference>
<organism evidence="5 7">
    <name type="scientific">Rotaria sordida</name>
    <dbReference type="NCBI Taxonomy" id="392033"/>
    <lineage>
        <taxon>Eukaryota</taxon>
        <taxon>Metazoa</taxon>
        <taxon>Spiralia</taxon>
        <taxon>Gnathifera</taxon>
        <taxon>Rotifera</taxon>
        <taxon>Eurotatoria</taxon>
        <taxon>Bdelloidea</taxon>
        <taxon>Philodinida</taxon>
        <taxon>Philodinidae</taxon>
        <taxon>Rotaria</taxon>
    </lineage>
</organism>
<reference evidence="5" key="1">
    <citation type="submission" date="2021-02" db="EMBL/GenBank/DDBJ databases">
        <authorList>
            <person name="Nowell W R."/>
        </authorList>
    </citation>
    <scope>NUCLEOTIDE SEQUENCE</scope>
</reference>
<dbReference type="EMBL" id="CAJNOU010001983">
    <property type="protein sequence ID" value="CAF1277263.1"/>
    <property type="molecule type" value="Genomic_DNA"/>
</dbReference>
<dbReference type="Proteomes" id="UP000663823">
    <property type="component" value="Unassembled WGS sequence"/>
</dbReference>
<dbReference type="EMBL" id="CAJOAX010000865">
    <property type="protein sequence ID" value="CAF3660622.1"/>
    <property type="molecule type" value="Genomic_DNA"/>
</dbReference>
<proteinExistence type="predicted"/>
<evidence type="ECO:0000313" key="8">
    <source>
        <dbReference type="Proteomes" id="UP000663870"/>
    </source>
</evidence>
<dbReference type="EMBL" id="CAJNOO010001033">
    <property type="protein sequence ID" value="CAF1082992.1"/>
    <property type="molecule type" value="Genomic_DNA"/>
</dbReference>
<dbReference type="EMBL" id="CAJOBE010000636">
    <property type="protein sequence ID" value="CAF3668704.1"/>
    <property type="molecule type" value="Genomic_DNA"/>
</dbReference>
<dbReference type="AlphaFoldDB" id="A0A818RP40"/>
<evidence type="ECO:0000313" key="4">
    <source>
        <dbReference type="EMBL" id="CAF1515660.1"/>
    </source>
</evidence>
<evidence type="ECO:0000313" key="6">
    <source>
        <dbReference type="EMBL" id="CAF3668704.1"/>
    </source>
</evidence>
<evidence type="ECO:0000313" key="1">
    <source>
        <dbReference type="EMBL" id="CAF0831768.1"/>
    </source>
</evidence>
<protein>
    <submittedName>
        <fullName evidence="5">Uncharacterized protein</fullName>
    </submittedName>
</protein>
<keyword evidence="8" id="KW-1185">Reference proteome</keyword>
<accession>A0A818RP40</accession>
<dbReference type="Proteomes" id="UP000663889">
    <property type="component" value="Unassembled WGS sequence"/>
</dbReference>
<comment type="caution">
    <text evidence="5">The sequence shown here is derived from an EMBL/GenBank/DDBJ whole genome shotgun (WGS) entry which is preliminary data.</text>
</comment>
<evidence type="ECO:0000313" key="7">
    <source>
        <dbReference type="Proteomes" id="UP000663823"/>
    </source>
</evidence>
<sequence length="335" mass="38563">MSVNAAASTLHSSSNKIFVLKTANWSIIELISGQQAIEELEKTDDFVNNFSQFDLESRVSVSSPTVQDYFKFIAQQILVWDEESSQVMASCIQYINTTCLEQLKLLTYPPRIYVVLTNGKDENNAAYCRNENVIVMPLTIILNRQMRKTFIHELFHIWSKWHTNSTIRDELYASIGYYKIPVMKSIEFPASLQQRKITNPDAPLVLKYYIELKKLEDENGKTYKCTPILQASRAFNPNFSTNLFDYLVATTLILDDTTFEPLEPLQYLSYAEASNFFDQIGNNTTYIIHPEEILADNFVLWIMNKDQSTTLESPTVILRMNDIISSTVNDRNECC</sequence>
<dbReference type="Proteomes" id="UP000663882">
    <property type="component" value="Unassembled WGS sequence"/>
</dbReference>